<dbReference type="InterPro" id="IPR013094">
    <property type="entry name" value="AB_hydrolase_3"/>
</dbReference>
<protein>
    <recommendedName>
        <fullName evidence="1">Alpha/beta hydrolase fold-3 domain-containing protein</fullName>
    </recommendedName>
</protein>
<organism evidence="2 3">
    <name type="scientific">Pseudopithomyces chartarum</name>
    <dbReference type="NCBI Taxonomy" id="1892770"/>
    <lineage>
        <taxon>Eukaryota</taxon>
        <taxon>Fungi</taxon>
        <taxon>Dikarya</taxon>
        <taxon>Ascomycota</taxon>
        <taxon>Pezizomycotina</taxon>
        <taxon>Dothideomycetes</taxon>
        <taxon>Pleosporomycetidae</taxon>
        <taxon>Pleosporales</taxon>
        <taxon>Massarineae</taxon>
        <taxon>Didymosphaeriaceae</taxon>
        <taxon>Pseudopithomyces</taxon>
    </lineage>
</organism>
<gene>
    <name evidence="2" type="ORF">GRF29_161g510469</name>
</gene>
<dbReference type="PANTHER" id="PTHR23025:SF3">
    <property type="entry name" value="HORMONE-SENSITIVE LIPASE"/>
    <property type="match status" value="1"/>
</dbReference>
<accession>A0AAN6LU08</accession>
<dbReference type="AlphaFoldDB" id="A0AAN6LU08"/>
<comment type="caution">
    <text evidence="2">The sequence shown here is derived from an EMBL/GenBank/DDBJ whole genome shotgun (WGS) entry which is preliminary data.</text>
</comment>
<name>A0AAN6LU08_9PLEO</name>
<proteinExistence type="predicted"/>
<evidence type="ECO:0000313" key="2">
    <source>
        <dbReference type="EMBL" id="KAK3202225.1"/>
    </source>
</evidence>
<dbReference type="GO" id="GO:0004806">
    <property type="term" value="F:triacylglycerol lipase activity"/>
    <property type="evidence" value="ECO:0007669"/>
    <property type="project" value="TreeGrafter"/>
</dbReference>
<sequence length="200" mass="22052">MPLKSDLTIDASKLDRSLTDKKTQELNEKLGQIARAGPKWYEIGAAAYRKLRAEGRTAFPKPIILPEGINGTIPSREPDREIPYRMFKPENGASKGVLLHIHGGGWVLQSEASQDQYLKTMADTYELSVWCVGYRLAPEDPWPAGVNDCYDAAEWLVDNAEAEYGSPLVFACGESAGEAYSYTSGATTYHGSSRTRIIMS</sequence>
<dbReference type="InterPro" id="IPR029058">
    <property type="entry name" value="AB_hydrolase_fold"/>
</dbReference>
<dbReference type="EMBL" id="WVTA01000014">
    <property type="protein sequence ID" value="KAK3202225.1"/>
    <property type="molecule type" value="Genomic_DNA"/>
</dbReference>
<feature type="domain" description="Alpha/beta hydrolase fold-3" evidence="1">
    <location>
        <begin position="98"/>
        <end position="177"/>
    </location>
</feature>
<dbReference type="Gene3D" id="3.40.50.1820">
    <property type="entry name" value="alpha/beta hydrolase"/>
    <property type="match status" value="1"/>
</dbReference>
<reference evidence="2 3" key="1">
    <citation type="submission" date="2021-02" db="EMBL/GenBank/DDBJ databases">
        <title>Genome assembly of Pseudopithomyces chartarum.</title>
        <authorList>
            <person name="Jauregui R."/>
            <person name="Singh J."/>
            <person name="Voisey C."/>
        </authorList>
    </citation>
    <scope>NUCLEOTIDE SEQUENCE [LARGE SCALE GENOMIC DNA]</scope>
    <source>
        <strain evidence="2 3">AGR01</strain>
    </source>
</reference>
<keyword evidence="3" id="KW-1185">Reference proteome</keyword>
<evidence type="ECO:0000313" key="3">
    <source>
        <dbReference type="Proteomes" id="UP001280581"/>
    </source>
</evidence>
<dbReference type="GO" id="GO:0005829">
    <property type="term" value="C:cytosol"/>
    <property type="evidence" value="ECO:0007669"/>
    <property type="project" value="TreeGrafter"/>
</dbReference>
<dbReference type="GO" id="GO:0019433">
    <property type="term" value="P:triglyceride catabolic process"/>
    <property type="evidence" value="ECO:0007669"/>
    <property type="project" value="TreeGrafter"/>
</dbReference>
<dbReference type="SUPFAM" id="SSF53474">
    <property type="entry name" value="alpha/beta-Hydrolases"/>
    <property type="match status" value="1"/>
</dbReference>
<dbReference type="Proteomes" id="UP001280581">
    <property type="component" value="Unassembled WGS sequence"/>
</dbReference>
<dbReference type="PANTHER" id="PTHR23025">
    <property type="entry name" value="TRIACYLGLYCEROL LIPASE"/>
    <property type="match status" value="1"/>
</dbReference>
<dbReference type="Pfam" id="PF07859">
    <property type="entry name" value="Abhydrolase_3"/>
    <property type="match status" value="1"/>
</dbReference>
<dbReference type="GO" id="GO:0004771">
    <property type="term" value="F:sterol ester esterase activity"/>
    <property type="evidence" value="ECO:0007669"/>
    <property type="project" value="TreeGrafter"/>
</dbReference>
<evidence type="ECO:0000259" key="1">
    <source>
        <dbReference type="Pfam" id="PF07859"/>
    </source>
</evidence>